<protein>
    <recommendedName>
        <fullName evidence="3">AMP-dependent synthetase/ligase domain-containing protein</fullName>
    </recommendedName>
</protein>
<dbReference type="InterPro" id="IPR042099">
    <property type="entry name" value="ANL_N_sf"/>
</dbReference>
<accession>A0A1G2IEN6</accession>
<dbReference type="InterPro" id="IPR053158">
    <property type="entry name" value="CapK_Type1_Caps_Biosynth"/>
</dbReference>
<evidence type="ECO:0008006" key="3">
    <source>
        <dbReference type="Google" id="ProtNLM"/>
    </source>
</evidence>
<dbReference type="EMBL" id="MHPA01000022">
    <property type="protein sequence ID" value="OGZ72638.1"/>
    <property type="molecule type" value="Genomic_DNA"/>
</dbReference>
<name>A0A1G2IEN6_9BACT</name>
<gene>
    <name evidence="1" type="ORF">A2908_01725</name>
</gene>
<dbReference type="PANTHER" id="PTHR36932">
    <property type="entry name" value="CAPSULAR POLYSACCHARIDE BIOSYNTHESIS PROTEIN"/>
    <property type="match status" value="1"/>
</dbReference>
<comment type="caution">
    <text evidence="1">The sequence shown here is derived from an EMBL/GenBank/DDBJ whole genome shotgun (WGS) entry which is preliminary data.</text>
</comment>
<dbReference type="Proteomes" id="UP000176774">
    <property type="component" value="Unassembled WGS sequence"/>
</dbReference>
<dbReference type="SUPFAM" id="SSF56801">
    <property type="entry name" value="Acetyl-CoA synthetase-like"/>
    <property type="match status" value="1"/>
</dbReference>
<evidence type="ECO:0000313" key="1">
    <source>
        <dbReference type="EMBL" id="OGZ72638.1"/>
    </source>
</evidence>
<dbReference type="STRING" id="1802214.A2908_01725"/>
<organism evidence="1 2">
    <name type="scientific">Candidatus Staskawiczbacteria bacterium RIFCSPLOWO2_01_FULL_38_12b</name>
    <dbReference type="NCBI Taxonomy" id="1802214"/>
    <lineage>
        <taxon>Bacteria</taxon>
        <taxon>Candidatus Staskawicziibacteriota</taxon>
    </lineage>
</organism>
<dbReference type="AlphaFoldDB" id="A0A1G2IEN6"/>
<proteinExistence type="predicted"/>
<evidence type="ECO:0000313" key="2">
    <source>
        <dbReference type="Proteomes" id="UP000176774"/>
    </source>
</evidence>
<dbReference type="PANTHER" id="PTHR36932:SF1">
    <property type="entry name" value="CAPSULAR POLYSACCHARIDE BIOSYNTHESIS PROTEIN"/>
    <property type="match status" value="1"/>
</dbReference>
<reference evidence="1 2" key="1">
    <citation type="journal article" date="2016" name="Nat. Commun.">
        <title>Thousands of microbial genomes shed light on interconnected biogeochemical processes in an aquifer system.</title>
        <authorList>
            <person name="Anantharaman K."/>
            <person name="Brown C.T."/>
            <person name="Hug L.A."/>
            <person name="Sharon I."/>
            <person name="Castelle C.J."/>
            <person name="Probst A.J."/>
            <person name="Thomas B.C."/>
            <person name="Singh A."/>
            <person name="Wilkins M.J."/>
            <person name="Karaoz U."/>
            <person name="Brodie E.L."/>
            <person name="Williams K.H."/>
            <person name="Hubbard S.S."/>
            <person name="Banfield J.F."/>
        </authorList>
    </citation>
    <scope>NUCLEOTIDE SEQUENCE [LARGE SCALE GENOMIC DNA]</scope>
</reference>
<dbReference type="Gene3D" id="3.40.50.12780">
    <property type="entry name" value="N-terminal domain of ligase-like"/>
    <property type="match status" value="1"/>
</dbReference>
<sequence>MTPQEKLDWLVSPEKFYPKDLCFENLRGNRGFIDAFITHVELLREFQFWEKEKIEEVQLLKLRKMVNWLFAHSKFWSDYFKKNNFTGESLDSIKQLPIITRTDLISFGDDIYVTGENENISSLHKKYTSGTSGTILKTIRDERDWVIASFPCLFRNEIFSADTLKDLFSRRSAVYLGMSGSRTTSRAFIRRLFSISDVDLDDKKTREEMYHEIQAASPAFLVGFASHISRFARYVFEGEAKLSLTAIFITGEAIALDERIFIEKTFGVPVINILSTSETEHIGFECDKNKENFHVFSDRIILETEKLSASEEGEIAITVLDFKNTPIIRYFIQDSGSILSGSCSCKSNLPLFQFKGRRDEEVVLPSGKKIRSINLNQRLFSAGFNLATEQIQIRQESLNHLKILIASKDPVAEKKETRLLLSLSELFKDEKIKVEIERVDSIPLIKERKYRVFVPLRNSEHYSDKALNS</sequence>